<dbReference type="Proteomes" id="UP000304864">
    <property type="component" value="Chromosome"/>
</dbReference>
<dbReference type="RefSeq" id="WP_138564586.1">
    <property type="nucleotide sequence ID" value="NZ_CP040602.1"/>
</dbReference>
<dbReference type="Gene3D" id="3.40.50.720">
    <property type="entry name" value="NAD(P)-binding Rossmann-like Domain"/>
    <property type="match status" value="1"/>
</dbReference>
<dbReference type="Pfam" id="PF00106">
    <property type="entry name" value="adh_short"/>
    <property type="match status" value="1"/>
</dbReference>
<sequence>MHSEHKLHRIWLIGGSQGIGFELTQILLDQGHKLVVSSRGAESSLSLLKLQKKHHSQLKLLNLDVTKNQQIESAVKEAIAFLEVVDIAFYNAGTYTPMKMSEWQMTEFEKTNDINYLGAVRMLIALKECFLNQGHGRWIWNISLAADFGLPYGGAYSAPKAALMNLAESLQPELKAHNIQLQVINHGFVKTRLTAKNDFVMLGLMDAEQAAAKIAKVFNHNKFETRFPFSLSSLLGTLKRLPKSWTLAITQKALKDEDRNRQPHKQ</sequence>
<reference evidence="3 4" key="1">
    <citation type="submission" date="2019-05" db="EMBL/GenBank/DDBJ databases">
        <title>Thiomicrorhabdus sediminis sp. nov, a novel sulfur-oxidizing bacterium isolated from coastal sediment.</title>
        <authorList>
            <person name="Liu X."/>
        </authorList>
    </citation>
    <scope>NUCLEOTIDE SEQUENCE [LARGE SCALE GENOMIC DNA]</scope>
    <source>
        <strain evidence="3 4">G1</strain>
    </source>
</reference>
<keyword evidence="4" id="KW-1185">Reference proteome</keyword>
<dbReference type="PRINTS" id="PR00081">
    <property type="entry name" value="GDHRDH"/>
</dbReference>
<dbReference type="AlphaFoldDB" id="A0A4P9K4P1"/>
<dbReference type="GO" id="GO:0016491">
    <property type="term" value="F:oxidoreductase activity"/>
    <property type="evidence" value="ECO:0007669"/>
    <property type="project" value="UniProtKB-KW"/>
</dbReference>
<dbReference type="PANTHER" id="PTHR44196:SF1">
    <property type="entry name" value="DEHYDROGENASE_REDUCTASE SDR FAMILY MEMBER 7B"/>
    <property type="match status" value="1"/>
</dbReference>
<evidence type="ECO:0000313" key="3">
    <source>
        <dbReference type="EMBL" id="QCU89909.1"/>
    </source>
</evidence>
<evidence type="ECO:0000313" key="4">
    <source>
        <dbReference type="Proteomes" id="UP000304864"/>
    </source>
</evidence>
<dbReference type="SUPFAM" id="SSF51735">
    <property type="entry name" value="NAD(P)-binding Rossmann-fold domains"/>
    <property type="match status" value="1"/>
</dbReference>
<evidence type="ECO:0000256" key="1">
    <source>
        <dbReference type="ARBA" id="ARBA00006484"/>
    </source>
</evidence>
<dbReference type="KEGG" id="thig:FE785_04290"/>
<comment type="similarity">
    <text evidence="1">Belongs to the short-chain dehydrogenases/reductases (SDR) family.</text>
</comment>
<accession>A0A4P9K4P1</accession>
<dbReference type="PANTHER" id="PTHR44196">
    <property type="entry name" value="DEHYDROGENASE/REDUCTASE SDR FAMILY MEMBER 7B"/>
    <property type="match status" value="1"/>
</dbReference>
<dbReference type="InterPro" id="IPR002347">
    <property type="entry name" value="SDR_fam"/>
</dbReference>
<dbReference type="EMBL" id="CP040602">
    <property type="protein sequence ID" value="QCU89909.1"/>
    <property type="molecule type" value="Genomic_DNA"/>
</dbReference>
<name>A0A4P9K4P1_9GAMM</name>
<dbReference type="GO" id="GO:0016020">
    <property type="term" value="C:membrane"/>
    <property type="evidence" value="ECO:0007669"/>
    <property type="project" value="TreeGrafter"/>
</dbReference>
<organism evidence="3 4">
    <name type="scientific">Thiomicrorhabdus sediminis</name>
    <dbReference type="NCBI Taxonomy" id="2580412"/>
    <lineage>
        <taxon>Bacteria</taxon>
        <taxon>Pseudomonadati</taxon>
        <taxon>Pseudomonadota</taxon>
        <taxon>Gammaproteobacteria</taxon>
        <taxon>Thiotrichales</taxon>
        <taxon>Piscirickettsiaceae</taxon>
        <taxon>Thiomicrorhabdus</taxon>
    </lineage>
</organism>
<dbReference type="OrthoDB" id="335726at2"/>
<keyword evidence="2" id="KW-0560">Oxidoreductase</keyword>
<protein>
    <submittedName>
        <fullName evidence="3">SDR family NAD(P)-dependent oxidoreductase</fullName>
    </submittedName>
</protein>
<gene>
    <name evidence="3" type="ORF">FE785_04290</name>
</gene>
<dbReference type="InterPro" id="IPR036291">
    <property type="entry name" value="NAD(P)-bd_dom_sf"/>
</dbReference>
<proteinExistence type="inferred from homology"/>
<evidence type="ECO:0000256" key="2">
    <source>
        <dbReference type="ARBA" id="ARBA00023002"/>
    </source>
</evidence>